<dbReference type="InterPro" id="IPR036869">
    <property type="entry name" value="J_dom_sf"/>
</dbReference>
<feature type="compositionally biased region" description="Basic and acidic residues" evidence="2">
    <location>
        <begin position="494"/>
        <end position="523"/>
    </location>
</feature>
<dbReference type="AlphaFoldDB" id="A0A6V7PU35"/>
<feature type="compositionally biased region" description="Basic and acidic residues" evidence="2">
    <location>
        <begin position="439"/>
        <end position="450"/>
    </location>
</feature>
<dbReference type="PANTHER" id="PTHR23172:SF87">
    <property type="entry name" value="CHAPERONE DNAJ-DOMAIN SUPERFAMILY PROTEIN"/>
    <property type="match status" value="1"/>
</dbReference>
<feature type="compositionally biased region" description="Basic and acidic residues" evidence="2">
    <location>
        <begin position="80"/>
        <end position="91"/>
    </location>
</feature>
<keyword evidence="1" id="KW-0175">Coiled coil</keyword>
<dbReference type="Gene3D" id="1.10.287.110">
    <property type="entry name" value="DnaJ domain"/>
    <property type="match status" value="1"/>
</dbReference>
<dbReference type="SUPFAM" id="SSF46565">
    <property type="entry name" value="Chaperone J-domain"/>
    <property type="match status" value="1"/>
</dbReference>
<feature type="compositionally biased region" description="Basic and acidic residues" evidence="2">
    <location>
        <begin position="219"/>
        <end position="431"/>
    </location>
</feature>
<evidence type="ECO:0000313" key="3">
    <source>
        <dbReference type="EMBL" id="CAD1834265.1"/>
    </source>
</evidence>
<dbReference type="GO" id="GO:0072583">
    <property type="term" value="P:clathrin-dependent endocytosis"/>
    <property type="evidence" value="ECO:0007669"/>
    <property type="project" value="TreeGrafter"/>
</dbReference>
<feature type="compositionally biased region" description="Polar residues" evidence="2">
    <location>
        <begin position="199"/>
        <end position="217"/>
    </location>
</feature>
<name>A0A6V7PU35_ANACO</name>
<evidence type="ECO:0000256" key="1">
    <source>
        <dbReference type="ARBA" id="ARBA00023054"/>
    </source>
</evidence>
<dbReference type="GO" id="GO:0030276">
    <property type="term" value="F:clathrin binding"/>
    <property type="evidence" value="ECO:0007669"/>
    <property type="project" value="TreeGrafter"/>
</dbReference>
<protein>
    <recommendedName>
        <fullName evidence="4">Auxilin-like protein 1</fullName>
    </recommendedName>
</protein>
<feature type="region of interest" description="Disordered" evidence="2">
    <location>
        <begin position="80"/>
        <end position="107"/>
    </location>
</feature>
<organism evidence="3">
    <name type="scientific">Ananas comosus var. bracteatus</name>
    <name type="common">red pineapple</name>
    <dbReference type="NCBI Taxonomy" id="296719"/>
    <lineage>
        <taxon>Eukaryota</taxon>
        <taxon>Viridiplantae</taxon>
        <taxon>Streptophyta</taxon>
        <taxon>Embryophyta</taxon>
        <taxon>Tracheophyta</taxon>
        <taxon>Spermatophyta</taxon>
        <taxon>Magnoliopsida</taxon>
        <taxon>Liliopsida</taxon>
        <taxon>Poales</taxon>
        <taxon>Bromeliaceae</taxon>
        <taxon>Bromelioideae</taxon>
        <taxon>Ananas</taxon>
    </lineage>
</organism>
<gene>
    <name evidence="3" type="ORF">CB5_LOCUS17476</name>
</gene>
<feature type="region of interest" description="Disordered" evidence="2">
    <location>
        <begin position="199"/>
        <end position="450"/>
    </location>
</feature>
<feature type="region of interest" description="Disordered" evidence="2">
    <location>
        <begin position="45"/>
        <end position="68"/>
    </location>
</feature>
<accession>A0A6V7PU35</accession>
<dbReference type="EMBL" id="LR862152">
    <property type="protein sequence ID" value="CAD1834265.1"/>
    <property type="molecule type" value="Genomic_DNA"/>
</dbReference>
<feature type="region of interest" description="Disordered" evidence="2">
    <location>
        <begin position="494"/>
        <end position="562"/>
    </location>
</feature>
<dbReference type="GO" id="GO:0072318">
    <property type="term" value="P:clathrin coat disassembly"/>
    <property type="evidence" value="ECO:0007669"/>
    <property type="project" value="TreeGrafter"/>
</dbReference>
<proteinExistence type="predicted"/>
<evidence type="ECO:0000256" key="2">
    <source>
        <dbReference type="SAM" id="MobiDB-lite"/>
    </source>
</evidence>
<dbReference type="PANTHER" id="PTHR23172">
    <property type="entry name" value="AUXILIN/CYCLIN G-ASSOCIATED KINASE-RELATED"/>
    <property type="match status" value="1"/>
</dbReference>
<evidence type="ECO:0008006" key="4">
    <source>
        <dbReference type="Google" id="ProtNLM"/>
    </source>
</evidence>
<dbReference type="FunFam" id="1.10.287.110:FF:000009">
    <property type="entry name" value="Auxilin-related protein 1"/>
    <property type="match status" value="1"/>
</dbReference>
<dbReference type="GO" id="GO:0031982">
    <property type="term" value="C:vesicle"/>
    <property type="evidence" value="ECO:0007669"/>
    <property type="project" value="TreeGrafter"/>
</dbReference>
<sequence>MCLRNEKDEVIDIPARSEAVEELATAQVADCSHEEKDVKLDNLNLAPRKEETEVPSVTESTCDSTENVLIAEMNPKIDEMEAEVENNKTEQESVGPGEPENDMEETVGSFGCNISEKEACAVQLENNLSGNFREAAKEPPKEETYNLKEAKEVLEEDNVKLDLKEEMTPDSVSMMAVNEDLKDQKTNCLELRGNKVCSVQDTEPSCTMTIEETTSVVRNRHEREKRIAAEKEEEQEKERERFVDKERERKLEREGEHGKEKERLIEKEREREIEREREQEKERVRKLEAERERDKVREREQEKERVRKWEEEKEREKVREREQEKERVRKLEEEKEREKVREREHEKERARKFEEERERERDREREQEKERAKKLDEEREREKERERKIERERELEKEWASKLEQEREREREREKDRLAVERATREAHERAFVAARQRAASEAREKAERLNTEAFERTLSEKASREARLRAERAAVERATAEARERAIEKAMAEKAAADARERMERFSSSFKEHKTSNQDISRDAPLQRAYSSSFQKSSDSNNQGETESALRRKARLERHQRTVERAAKALAEKNTRDLMAQREQAERNRLAEFLDADVKRWSSGKEGNLRALLSTLQYILGPDSGWQPIPLTDVITAAAAKKAYRKATLCVHPDKVQQRGASIQQKYICEKVFDLLKEAWNRFNSEER</sequence>
<reference evidence="3" key="1">
    <citation type="submission" date="2020-07" db="EMBL/GenBank/DDBJ databases">
        <authorList>
            <person name="Lin J."/>
        </authorList>
    </citation>
    <scope>NUCLEOTIDE SEQUENCE</scope>
</reference>
<feature type="compositionally biased region" description="Low complexity" evidence="2">
    <location>
        <begin position="532"/>
        <end position="541"/>
    </location>
</feature>
<dbReference type="GO" id="GO:0005737">
    <property type="term" value="C:cytoplasm"/>
    <property type="evidence" value="ECO:0007669"/>
    <property type="project" value="TreeGrafter"/>
</dbReference>